<reference evidence="14" key="1">
    <citation type="submission" date="2022-03" db="EMBL/GenBank/DDBJ databases">
        <authorList>
            <person name="Martin C."/>
        </authorList>
    </citation>
    <scope>NUCLEOTIDE SEQUENCE</scope>
</reference>
<keyword evidence="6" id="KW-0735">Signal-anchor</keyword>
<name>A0A8J1UQ79_OWEFU</name>
<dbReference type="PANTHER" id="PTHR11929">
    <property type="entry name" value="ALPHA- 1,3 -FUCOSYLTRANSFERASE"/>
    <property type="match status" value="1"/>
</dbReference>
<evidence type="ECO:0000256" key="2">
    <source>
        <dbReference type="ARBA" id="ARBA00008919"/>
    </source>
</evidence>
<evidence type="ECO:0000256" key="7">
    <source>
        <dbReference type="ARBA" id="ARBA00022989"/>
    </source>
</evidence>
<dbReference type="FunFam" id="3.40.50.11660:FF:000002">
    <property type="entry name" value="Alpha-(1,3)-fucosyltransferase"/>
    <property type="match status" value="1"/>
</dbReference>
<evidence type="ECO:0000256" key="11">
    <source>
        <dbReference type="RuleBase" id="RU003832"/>
    </source>
</evidence>
<evidence type="ECO:0000256" key="10">
    <source>
        <dbReference type="ARBA" id="ARBA00060399"/>
    </source>
</evidence>
<keyword evidence="8 11" id="KW-0472">Membrane</keyword>
<keyword evidence="3 11" id="KW-0328">Glycosyltransferase</keyword>
<dbReference type="Proteomes" id="UP000749559">
    <property type="component" value="Unassembled WGS sequence"/>
</dbReference>
<dbReference type="Gene3D" id="3.40.50.11660">
    <property type="entry name" value="Glycosyl transferase family 10, C-terminal domain"/>
    <property type="match status" value="2"/>
</dbReference>
<comment type="caution">
    <text evidence="14">The sequence shown here is derived from an EMBL/GenBank/DDBJ whole genome shotgun (WGS) entry which is preliminary data.</text>
</comment>
<feature type="domain" description="Fucosyltransferase C-terminal" evidence="12">
    <location>
        <begin position="478"/>
        <end position="571"/>
    </location>
</feature>
<proteinExistence type="inferred from homology"/>
<evidence type="ECO:0000256" key="8">
    <source>
        <dbReference type="ARBA" id="ARBA00023136"/>
    </source>
</evidence>
<evidence type="ECO:0000256" key="3">
    <source>
        <dbReference type="ARBA" id="ARBA00022676"/>
    </source>
</evidence>
<dbReference type="PANTHER" id="PTHR11929:SF194">
    <property type="entry name" value="ALPHA-(1,3)-FUCOSYLTRANSFERASE 10"/>
    <property type="match status" value="1"/>
</dbReference>
<comment type="subcellular location">
    <subcellularLocation>
        <location evidence="10">Endomembrane system</location>
        <topology evidence="10">Single-pass type II membrane protein</topology>
    </subcellularLocation>
    <subcellularLocation>
        <location evidence="11">Golgi apparatus</location>
        <location evidence="11">Golgi stack membrane</location>
        <topology evidence="11">Single-pass type II membrane protein</topology>
    </subcellularLocation>
</comment>
<accession>A0A8J1UQ79</accession>
<dbReference type="EC" id="2.4.1.-" evidence="11"/>
<comment type="similarity">
    <text evidence="2 11">Belongs to the glycosyltransferase 10 family.</text>
</comment>
<organism evidence="14 15">
    <name type="scientific">Owenia fusiformis</name>
    <name type="common">Polychaete worm</name>
    <dbReference type="NCBI Taxonomy" id="6347"/>
    <lineage>
        <taxon>Eukaryota</taxon>
        <taxon>Metazoa</taxon>
        <taxon>Spiralia</taxon>
        <taxon>Lophotrochozoa</taxon>
        <taxon>Annelida</taxon>
        <taxon>Polychaeta</taxon>
        <taxon>Sedentaria</taxon>
        <taxon>Canalipalpata</taxon>
        <taxon>Sabellida</taxon>
        <taxon>Oweniida</taxon>
        <taxon>Oweniidae</taxon>
        <taxon>Owenia</taxon>
    </lineage>
</organism>
<dbReference type="SUPFAM" id="SSF53756">
    <property type="entry name" value="UDP-Glycosyltransferase/glycogen phosphorylase"/>
    <property type="match status" value="2"/>
</dbReference>
<evidence type="ECO:0000313" key="15">
    <source>
        <dbReference type="Proteomes" id="UP000749559"/>
    </source>
</evidence>
<dbReference type="OrthoDB" id="9993460at2759"/>
<keyword evidence="9" id="KW-0325">Glycoprotein</keyword>
<evidence type="ECO:0000256" key="4">
    <source>
        <dbReference type="ARBA" id="ARBA00022679"/>
    </source>
</evidence>
<dbReference type="AlphaFoldDB" id="A0A8J1UQ79"/>
<comment type="pathway">
    <text evidence="1">Protein modification; protein glycosylation.</text>
</comment>
<evidence type="ECO:0000259" key="12">
    <source>
        <dbReference type="Pfam" id="PF00852"/>
    </source>
</evidence>
<dbReference type="InterPro" id="IPR055270">
    <property type="entry name" value="Glyco_tran_10_C"/>
</dbReference>
<sequence>MARHRCLFKCFLLSFFIVFLTLAIIGFQYVSNDVTYVEADDTGAVDGFADWEVGDHHKSIDAPDGEEKATKEDIQHPIILWWTPFTGDPGSTKKCGTNECYFTVDRHYRHHKNTKVFMFYGTDIKFDDLPLPRLPHHEWALLHEESPKNVYAYSHEETMSLFNHTSTFKRESDMSIATQYLESVELLEKTFVQEPTVKKNKYQTEEGLALVNYVHTDCGTPSDRDHLIEMMQKYIKVDSYGKCVHNKDLPEHLRDALKGMDHMDFYKLQAKYKFTMAAENAICDDYMTEKLWRPLFVGSVPIIVGSPKVRDFLPDNHSAIIVDDFKTVKDLTNYLMYLNENDEEYDKYLEFKRTGVKNKYLKDFMSKREWGINNDWKKPNFIDSFECVVCNRLHENIKREKQGLPIKKHIVNANHYGCPKPKKYPEGGSLVRVEDEWHSQEWVNSLYDIKAVREFMDAGKTKFSQEEISKRAIELMRKADNRSAIIVDDFKTVKDLTNYLTFLNENDEEYDKYLEFKRTGVKNEYLKYIMSKREWEVSEDVNKPSYFDAFECFVCNRLHENIKREKQSLQIEKHIANENHYGCPKPKKYPEAGGSLVQVNDEWHAQEWVHSLYRIKAVREFMDAGKTKFLEEDITRRAMELMKEAGVYTLYA</sequence>
<keyword evidence="7 11" id="KW-1133">Transmembrane helix</keyword>
<feature type="domain" description="Fucosyltransferase N-terminal" evidence="13">
    <location>
        <begin position="76"/>
        <end position="175"/>
    </location>
</feature>
<dbReference type="InterPro" id="IPR001503">
    <property type="entry name" value="Glyco_trans_10"/>
</dbReference>
<protein>
    <recommendedName>
        <fullName evidence="11">Fucosyltransferase</fullName>
        <ecNumber evidence="11">2.4.1.-</ecNumber>
    </recommendedName>
</protein>
<dbReference type="UniPathway" id="UPA00378"/>
<keyword evidence="11" id="KW-0333">Golgi apparatus</keyword>
<dbReference type="GO" id="GO:0046920">
    <property type="term" value="F:alpha-(1-&gt;3)-fucosyltransferase activity"/>
    <property type="evidence" value="ECO:0007669"/>
    <property type="project" value="TreeGrafter"/>
</dbReference>
<dbReference type="InterPro" id="IPR038577">
    <property type="entry name" value="GT10-like_C_sf"/>
</dbReference>
<evidence type="ECO:0000259" key="13">
    <source>
        <dbReference type="Pfam" id="PF17039"/>
    </source>
</evidence>
<dbReference type="InterPro" id="IPR031481">
    <property type="entry name" value="Glyco_tran_10_N"/>
</dbReference>
<evidence type="ECO:0000256" key="1">
    <source>
        <dbReference type="ARBA" id="ARBA00004922"/>
    </source>
</evidence>
<gene>
    <name evidence="14" type="ORF">OFUS_LOCUS18706</name>
</gene>
<keyword evidence="15" id="KW-1185">Reference proteome</keyword>
<evidence type="ECO:0000313" key="14">
    <source>
        <dbReference type="EMBL" id="CAH1793922.1"/>
    </source>
</evidence>
<dbReference type="Pfam" id="PF17039">
    <property type="entry name" value="Glyco_tran_10_N"/>
    <property type="match status" value="1"/>
</dbReference>
<dbReference type="EMBL" id="CAIIXF020000009">
    <property type="protein sequence ID" value="CAH1793922.1"/>
    <property type="molecule type" value="Genomic_DNA"/>
</dbReference>
<evidence type="ECO:0000256" key="9">
    <source>
        <dbReference type="ARBA" id="ARBA00023180"/>
    </source>
</evidence>
<evidence type="ECO:0000256" key="5">
    <source>
        <dbReference type="ARBA" id="ARBA00022692"/>
    </source>
</evidence>
<dbReference type="GO" id="GO:0032580">
    <property type="term" value="C:Golgi cisterna membrane"/>
    <property type="evidence" value="ECO:0007669"/>
    <property type="project" value="UniProtKB-SubCell"/>
</dbReference>
<dbReference type="Pfam" id="PF00852">
    <property type="entry name" value="Glyco_transf_10"/>
    <property type="match status" value="2"/>
</dbReference>
<evidence type="ECO:0000256" key="6">
    <source>
        <dbReference type="ARBA" id="ARBA00022968"/>
    </source>
</evidence>
<feature type="domain" description="Fucosyltransferase C-terminal" evidence="12">
    <location>
        <begin position="210"/>
        <end position="401"/>
    </location>
</feature>
<feature type="transmembrane region" description="Helical" evidence="11">
    <location>
        <begin position="7"/>
        <end position="30"/>
    </location>
</feature>
<keyword evidence="5 11" id="KW-0812">Transmembrane</keyword>
<keyword evidence="4 11" id="KW-0808">Transferase</keyword>